<evidence type="ECO:0000313" key="2">
    <source>
        <dbReference type="EMBL" id="MOY41902.1"/>
    </source>
</evidence>
<keyword evidence="1" id="KW-0472">Membrane</keyword>
<keyword evidence="1" id="KW-0812">Transmembrane</keyword>
<proteinExistence type="predicted"/>
<reference evidence="2" key="1">
    <citation type="submission" date="2019-04" db="EMBL/GenBank/DDBJ databases">
        <title>An insight into the mialome of Ixodes scapularis.</title>
        <authorList>
            <person name="Ribeiro J.M."/>
            <person name="Mather T.N."/>
            <person name="Karim S."/>
        </authorList>
    </citation>
    <scope>NUCLEOTIDE SEQUENCE</scope>
</reference>
<protein>
    <submittedName>
        <fullName evidence="2">Uncharacterized protein</fullName>
    </submittedName>
</protein>
<feature type="transmembrane region" description="Helical" evidence="1">
    <location>
        <begin position="76"/>
        <end position="95"/>
    </location>
</feature>
<feature type="transmembrane region" description="Helical" evidence="1">
    <location>
        <begin position="6"/>
        <end position="30"/>
    </location>
</feature>
<organism evidence="2">
    <name type="scientific">Ixodes scapularis</name>
    <name type="common">Black-legged tick</name>
    <name type="synonym">Deer tick</name>
    <dbReference type="NCBI Taxonomy" id="6945"/>
    <lineage>
        <taxon>Eukaryota</taxon>
        <taxon>Metazoa</taxon>
        <taxon>Ecdysozoa</taxon>
        <taxon>Arthropoda</taxon>
        <taxon>Chelicerata</taxon>
        <taxon>Arachnida</taxon>
        <taxon>Acari</taxon>
        <taxon>Parasitiformes</taxon>
        <taxon>Ixodida</taxon>
        <taxon>Ixodoidea</taxon>
        <taxon>Ixodidae</taxon>
        <taxon>Ixodinae</taxon>
        <taxon>Ixodes</taxon>
    </lineage>
</organism>
<keyword evidence="1" id="KW-1133">Transmembrane helix</keyword>
<dbReference type="AlphaFoldDB" id="A0A4D5RX49"/>
<sequence length="122" mass="14559">MPKLFFFLEIVGFYISVVCQMINPAVVSFFSIEGAGLFFFSGTFFFSVHIFFFIHLQLVLLVPWKISRLQFYSAVYFFYNSFFWSGILLCFFFFVKQKRNAAKRMNILYNIKSGFCVFIWWG</sequence>
<feature type="transmembrane region" description="Helical" evidence="1">
    <location>
        <begin position="37"/>
        <end position="64"/>
    </location>
</feature>
<name>A0A4D5RX49_IXOSC</name>
<evidence type="ECO:0000256" key="1">
    <source>
        <dbReference type="SAM" id="Phobius"/>
    </source>
</evidence>
<dbReference type="EMBL" id="GHJT01007931">
    <property type="protein sequence ID" value="MOY41902.1"/>
    <property type="molecule type" value="Transcribed_RNA"/>
</dbReference>
<accession>A0A4D5RX49</accession>